<evidence type="ECO:0000259" key="5">
    <source>
        <dbReference type="PROSITE" id="PS51007"/>
    </source>
</evidence>
<dbReference type="PANTHER" id="PTHR35008:SF4">
    <property type="entry name" value="BLL4482 PROTEIN"/>
    <property type="match status" value="1"/>
</dbReference>
<dbReference type="RefSeq" id="WP_009032693.1">
    <property type="nucleotide sequence ID" value="NZ_ALWO02000023.1"/>
</dbReference>
<evidence type="ECO:0000256" key="1">
    <source>
        <dbReference type="ARBA" id="ARBA00022617"/>
    </source>
</evidence>
<dbReference type="Proteomes" id="UP000006073">
    <property type="component" value="Unassembled WGS sequence"/>
</dbReference>
<dbReference type="STRING" id="1189612.A33Q_1394"/>
<comment type="caution">
    <text evidence="6">The sequence shown here is derived from an EMBL/GenBank/DDBJ whole genome shotgun (WGS) entry which is preliminary data.</text>
</comment>
<dbReference type="GO" id="GO:0046872">
    <property type="term" value="F:metal ion binding"/>
    <property type="evidence" value="ECO:0007669"/>
    <property type="project" value="UniProtKB-KW"/>
</dbReference>
<dbReference type="InterPro" id="IPR036909">
    <property type="entry name" value="Cyt_c-like_dom_sf"/>
</dbReference>
<sequence length="202" mass="22326">MKRRTIIPLGLSLIAVLGLSECQQPAKSELPELEPTEALQGFQTLEEYGKHLTLVSGCHDCHTPKKMGPKGPELDMDLQLSGHPAALPLPEINRAELEQKGVAATQTLTAWIGPWGISYAANLTPDEDTGIGFWTEEQFSIALREGRYKGIKTARQLLPPMPWDMYSHMTDQETKAIYAYLKSLKPINNLVPNAVPPTHAMN</sequence>
<evidence type="ECO:0000313" key="7">
    <source>
        <dbReference type="Proteomes" id="UP000006073"/>
    </source>
</evidence>
<evidence type="ECO:0000256" key="4">
    <source>
        <dbReference type="PROSITE-ProRule" id="PRU00433"/>
    </source>
</evidence>
<evidence type="ECO:0000313" key="6">
    <source>
        <dbReference type="EMBL" id="EOZ98740.1"/>
    </source>
</evidence>
<keyword evidence="1 4" id="KW-0349">Heme</keyword>
<dbReference type="Pfam" id="PF00034">
    <property type="entry name" value="Cytochrom_C"/>
    <property type="match status" value="1"/>
</dbReference>
<dbReference type="InterPro" id="IPR009056">
    <property type="entry name" value="Cyt_c-like_dom"/>
</dbReference>
<name>S2DND5_INDAL</name>
<dbReference type="eggNOG" id="COG2010">
    <property type="taxonomic scope" value="Bacteria"/>
</dbReference>
<dbReference type="SUPFAM" id="SSF46626">
    <property type="entry name" value="Cytochrome c"/>
    <property type="match status" value="1"/>
</dbReference>
<dbReference type="OrthoDB" id="9809720at2"/>
<keyword evidence="2 4" id="KW-0479">Metal-binding</keyword>
<dbReference type="PROSITE" id="PS51007">
    <property type="entry name" value="CYTC"/>
    <property type="match status" value="1"/>
</dbReference>
<dbReference type="AlphaFoldDB" id="S2DND5"/>
<keyword evidence="3 4" id="KW-0408">Iron</keyword>
<feature type="domain" description="Cytochrome c" evidence="5">
    <location>
        <begin position="36"/>
        <end position="185"/>
    </location>
</feature>
<proteinExistence type="predicted"/>
<evidence type="ECO:0000256" key="2">
    <source>
        <dbReference type="ARBA" id="ARBA00022723"/>
    </source>
</evidence>
<dbReference type="Gene3D" id="1.10.760.10">
    <property type="entry name" value="Cytochrome c-like domain"/>
    <property type="match status" value="1"/>
</dbReference>
<dbReference type="GO" id="GO:0009055">
    <property type="term" value="F:electron transfer activity"/>
    <property type="evidence" value="ECO:0007669"/>
    <property type="project" value="InterPro"/>
</dbReference>
<dbReference type="PANTHER" id="PTHR35008">
    <property type="entry name" value="BLL4482 PROTEIN-RELATED"/>
    <property type="match status" value="1"/>
</dbReference>
<keyword evidence="7" id="KW-1185">Reference proteome</keyword>
<dbReference type="GO" id="GO:0020037">
    <property type="term" value="F:heme binding"/>
    <property type="evidence" value="ECO:0007669"/>
    <property type="project" value="InterPro"/>
</dbReference>
<reference evidence="6 7" key="1">
    <citation type="journal article" date="2013" name="Genome Announc.">
        <title>Draft Genome Sequence of Indibacter alkaliphilus Strain LW1T, Isolated from Lonar Lake, a Haloalkaline Lake in the Buldana District of Maharashtra, India.</title>
        <authorList>
            <person name="Singh A."/>
            <person name="Kumar Jangir P."/>
            <person name="Sharma R."/>
            <person name="Singh A."/>
            <person name="Kumar Pinnaka A."/>
            <person name="Shivaji S."/>
        </authorList>
    </citation>
    <scope>NUCLEOTIDE SEQUENCE [LARGE SCALE GENOMIC DNA]</scope>
    <source>
        <strain evidence="7">CCUG 57479 / KCTC 22604 / LW1</strain>
    </source>
</reference>
<accession>S2DND5</accession>
<protein>
    <submittedName>
        <fullName evidence="6">Diheme cytochrome c-553</fullName>
    </submittedName>
</protein>
<dbReference type="InterPro" id="IPR051459">
    <property type="entry name" value="Cytochrome_c-type_DH"/>
</dbReference>
<organism evidence="6 7">
    <name type="scientific">Indibacter alkaliphilus (strain CCUG 57479 / KCTC 22604 / LW1)</name>
    <dbReference type="NCBI Taxonomy" id="1189612"/>
    <lineage>
        <taxon>Bacteria</taxon>
        <taxon>Pseudomonadati</taxon>
        <taxon>Bacteroidota</taxon>
        <taxon>Cytophagia</taxon>
        <taxon>Cytophagales</taxon>
        <taxon>Cyclobacteriaceae</taxon>
    </lineage>
</organism>
<evidence type="ECO:0000256" key="3">
    <source>
        <dbReference type="ARBA" id="ARBA00023004"/>
    </source>
</evidence>
<dbReference type="EMBL" id="ALWO02000023">
    <property type="protein sequence ID" value="EOZ98740.1"/>
    <property type="molecule type" value="Genomic_DNA"/>
</dbReference>
<gene>
    <name evidence="6" type="ORF">A33Q_1394</name>
</gene>